<dbReference type="KEGG" id="bpz:BP1026B_II1476"/>
<evidence type="ECO:0000313" key="1">
    <source>
        <dbReference type="EMBL" id="AFI69717.1"/>
    </source>
</evidence>
<dbReference type="EMBL" id="CP002834">
    <property type="protein sequence ID" value="AFI69717.1"/>
    <property type="molecule type" value="Genomic_DNA"/>
</dbReference>
<name>A0A0H3HXZ2_BURP2</name>
<reference evidence="1 2" key="1">
    <citation type="journal article" date="2012" name="PLoS ONE">
        <title>Evolution of Burkholderia pseudomallei in recurrent melioidosis.</title>
        <authorList>
            <person name="Hayden H.S."/>
            <person name="Lim R."/>
            <person name="Brittnacher M.J."/>
            <person name="Sims E.H."/>
            <person name="Ramage E.R."/>
            <person name="Fong C."/>
            <person name="Wu Z."/>
            <person name="Crist E."/>
            <person name="Chang J."/>
            <person name="Zhou Y."/>
            <person name="Radey M."/>
            <person name="Rohmer L."/>
            <person name="Haugen E."/>
            <person name="Gillett W."/>
            <person name="Wuthiekanun V."/>
            <person name="Peacock S.J."/>
            <person name="Kaul R."/>
            <person name="Miller S.I."/>
            <person name="Manoil C."/>
            <person name="Jacobs M.A."/>
        </authorList>
    </citation>
    <scope>NUCLEOTIDE SEQUENCE [LARGE SCALE GENOMIC DNA]</scope>
    <source>
        <strain evidence="1 2">1026b</strain>
    </source>
</reference>
<evidence type="ECO:0000313" key="2">
    <source>
        <dbReference type="Proteomes" id="UP000010087"/>
    </source>
</evidence>
<dbReference type="Proteomes" id="UP000010087">
    <property type="component" value="Chromosome 2"/>
</dbReference>
<proteinExistence type="predicted"/>
<sequence>MTICNQKPVGSILKIKQQGLCNRFHTNWPPSRRPLDIIL</sequence>
<organism evidence="1 2">
    <name type="scientific">Burkholderia pseudomallei (strain 1026b)</name>
    <dbReference type="NCBI Taxonomy" id="884204"/>
    <lineage>
        <taxon>Bacteria</taxon>
        <taxon>Pseudomonadati</taxon>
        <taxon>Pseudomonadota</taxon>
        <taxon>Betaproteobacteria</taxon>
        <taxon>Burkholderiales</taxon>
        <taxon>Burkholderiaceae</taxon>
        <taxon>Burkholderia</taxon>
        <taxon>pseudomallei group</taxon>
    </lineage>
</organism>
<gene>
    <name evidence="1" type="ordered locus">BP1026B_II1476</name>
</gene>
<accession>A0A0H3HXZ2</accession>
<dbReference type="AlphaFoldDB" id="A0A0H3HXZ2"/>
<protein>
    <submittedName>
        <fullName evidence="1">Uncharacterized protein</fullName>
    </submittedName>
</protein>